<organism evidence="1 2">
    <name type="scientific">Elysia crispata</name>
    <name type="common">lettuce slug</name>
    <dbReference type="NCBI Taxonomy" id="231223"/>
    <lineage>
        <taxon>Eukaryota</taxon>
        <taxon>Metazoa</taxon>
        <taxon>Spiralia</taxon>
        <taxon>Lophotrochozoa</taxon>
        <taxon>Mollusca</taxon>
        <taxon>Gastropoda</taxon>
        <taxon>Heterobranchia</taxon>
        <taxon>Euthyneura</taxon>
        <taxon>Panpulmonata</taxon>
        <taxon>Sacoglossa</taxon>
        <taxon>Placobranchoidea</taxon>
        <taxon>Plakobranchidae</taxon>
        <taxon>Elysia</taxon>
    </lineage>
</organism>
<keyword evidence="2" id="KW-1185">Reference proteome</keyword>
<comment type="caution">
    <text evidence="1">The sequence shown here is derived from an EMBL/GenBank/DDBJ whole genome shotgun (WGS) entry which is preliminary data.</text>
</comment>
<sequence>MNRFEDVLSLACLEEKNQVGTVNVGRGQGRERERGEDKFGTVRGEKLRCETRMGRGSGVKREWVEVQHSQMLNHSRRVYGTSLITAKKLPKKNGKSAYMDRLYLIYSPFLSTRNLNNAVSSRECYWGRSEVKSSAPIIVETYTLKERGKKNPTDPRLDRP</sequence>
<protein>
    <submittedName>
        <fullName evidence="1">Uncharacterized protein</fullName>
    </submittedName>
</protein>
<dbReference type="AlphaFoldDB" id="A0AAE0XE83"/>
<name>A0AAE0XE83_9GAST</name>
<reference evidence="1" key="1">
    <citation type="journal article" date="2023" name="G3 (Bethesda)">
        <title>A reference genome for the long-term kleptoplast-retaining sea slug Elysia crispata morphotype clarki.</title>
        <authorList>
            <person name="Eastman K.E."/>
            <person name="Pendleton A.L."/>
            <person name="Shaikh M.A."/>
            <person name="Suttiyut T."/>
            <person name="Ogas R."/>
            <person name="Tomko P."/>
            <person name="Gavelis G."/>
            <person name="Widhalm J.R."/>
            <person name="Wisecaver J.H."/>
        </authorList>
    </citation>
    <scope>NUCLEOTIDE SEQUENCE</scope>
    <source>
        <strain evidence="1">ECLA1</strain>
    </source>
</reference>
<evidence type="ECO:0000313" key="1">
    <source>
        <dbReference type="EMBL" id="KAK3690903.1"/>
    </source>
</evidence>
<dbReference type="EMBL" id="JAWDGP010008106">
    <property type="protein sequence ID" value="KAK3690903.1"/>
    <property type="molecule type" value="Genomic_DNA"/>
</dbReference>
<dbReference type="Proteomes" id="UP001283361">
    <property type="component" value="Unassembled WGS sequence"/>
</dbReference>
<evidence type="ECO:0000313" key="2">
    <source>
        <dbReference type="Proteomes" id="UP001283361"/>
    </source>
</evidence>
<gene>
    <name evidence="1" type="ORF">RRG08_021601</name>
</gene>
<accession>A0AAE0XE83</accession>
<proteinExistence type="predicted"/>